<protein>
    <submittedName>
        <fullName evidence="3">T9SS type A sorting domain-containing protein</fullName>
    </submittedName>
</protein>
<dbReference type="InterPro" id="IPR025667">
    <property type="entry name" value="SprB_repeat"/>
</dbReference>
<dbReference type="RefSeq" id="WP_146293436.1">
    <property type="nucleotide sequence ID" value="NZ_SELH01000025.1"/>
</dbReference>
<comment type="caution">
    <text evidence="3">The sequence shown here is derived from an EMBL/GenBank/DDBJ whole genome shotgun (WGS) entry which is preliminary data.</text>
</comment>
<keyword evidence="4" id="KW-1185">Reference proteome</keyword>
<dbReference type="OrthoDB" id="7794186at2"/>
<proteinExistence type="predicted"/>
<feature type="region of interest" description="Disordered" evidence="2">
    <location>
        <begin position="640"/>
        <end position="663"/>
    </location>
</feature>
<evidence type="ECO:0000256" key="2">
    <source>
        <dbReference type="SAM" id="MobiDB-lite"/>
    </source>
</evidence>
<dbReference type="AlphaFoldDB" id="A0A563DA96"/>
<reference evidence="3 4" key="1">
    <citation type="submission" date="2019-02" db="EMBL/GenBank/DDBJ databases">
        <title>Apibacter muscae sp. nov.: a novel member of the house fly microbiota.</title>
        <authorList>
            <person name="Park R."/>
        </authorList>
    </citation>
    <scope>NUCLEOTIDE SEQUENCE [LARGE SCALE GENOMIC DNA]</scope>
    <source>
        <strain evidence="3 4">AL1</strain>
    </source>
</reference>
<accession>A0A563DA96</accession>
<evidence type="ECO:0000313" key="4">
    <source>
        <dbReference type="Proteomes" id="UP000319499"/>
    </source>
</evidence>
<name>A0A563DA96_9FLAO</name>
<evidence type="ECO:0000313" key="3">
    <source>
        <dbReference type="EMBL" id="TWP26873.1"/>
    </source>
</evidence>
<dbReference type="Gene3D" id="2.60.40.740">
    <property type="match status" value="2"/>
</dbReference>
<evidence type="ECO:0000256" key="1">
    <source>
        <dbReference type="ARBA" id="ARBA00022729"/>
    </source>
</evidence>
<gene>
    <name evidence="3" type="ORF">ETU09_09980</name>
</gene>
<feature type="compositionally biased region" description="Basic and acidic residues" evidence="2">
    <location>
        <begin position="650"/>
        <end position="661"/>
    </location>
</feature>
<dbReference type="InterPro" id="IPR026444">
    <property type="entry name" value="Secre_tail"/>
</dbReference>
<dbReference type="NCBIfam" id="TIGR04183">
    <property type="entry name" value="Por_Secre_tail"/>
    <property type="match status" value="1"/>
</dbReference>
<sequence length="1150" mass="128977">MKKTFLFFCLFIFKIIWSQQDIGQYILTTTIDGINYVRYGDEGGEFYIRVYHQNGEEYEFLWLHVGNGSSPLGIPNQLRFSSQNRIVTLTSFGMDRNRNKGSNDGTCGPYSPDRRRSCGFRYWNVYYPSGRGTTSRPSYNESQKGNVISYGDMKTGRSLLRNSNNIVGNEQYPVLMDFVKNIYSPAYRNGYCTGVIDILPDLVLKRENSLSTLLPIIDKIKIYAPKGFDAEEYNWEYSLDAKSWISLPQYAGRSLLDISATDILGNQVENYINKKVYFRTTAYKYGNLPPLVQSNVLEYSIRLSSPHITKTNVANTSCFDQTDGSVKLTFDRQLQANETINLTLQKKSLAGNFYEFYASHENLRELNEENTAFDNLPPGDYRVQLVGFYKGFPTYTDGSNHSVLFTIQKPAPVTFQTKITPVYCKGGQDGVIEIIAQGGQGSYLYQIEYPDGTISEWIPFLTGGKTQISHLLPGEYKIQVKDTHECYARELIKNTQGNIIGLGQIILQTAIITEPEKPVNIAYVDYKEPSAFGFTNGTITAQITGGTPYNNSKLYNYTWTYQDGTVWPHVESATYEGNEGWFITLKGAPAGKYTLTVTDANYEGATDQASCTVFESEFILSQPDPLVAKITLNTPISCNVGNEYGDETDNDPRDGQRDESQNGRLLAKVSGGVKPYTYTWKKQTENQWKIITTQSDQEETSVAYYLSDGNYAFNVKDANGIILGEYINNELAGQKDEIFYLHQPEPLTLSFEKEDITCYPGNNGFIKAIPRGGVAPYSYEWTTGSTEQQINHLIAGVYKVIITDAAGCRVEGSIVLQQPGEIIIEENIENPTCYGGNNGSIHVQVTGGVAPYQYLWNTGDTHASIDHLSQGIYTLTVTDARGCIAIKPIEIQNPEEYKINLGGNRVLCNGQSLDLDATLEGISATYSWESSNGFFSPSAQVTLTDPGNYRVTAITEQGCIVTDEINIYRSNVDIDAEFLLATQAYVGEEVILVNVSRPQGETTQWWVPNTVKINNQEDQQISLNFPKEGNYIIGLTSTQGECSQYFEKNIIVEQSKSLPNPGTTQNPFIKEFTLTPNPNQGEFKILVKLTEESPVVLRVFNTNGQLYDERKIQGKAEYEEMYHLNNLGSSVYIIVLETSKGTWVKRMITY</sequence>
<dbReference type="EMBL" id="SELH01000025">
    <property type="protein sequence ID" value="TWP26873.1"/>
    <property type="molecule type" value="Genomic_DNA"/>
</dbReference>
<keyword evidence="1" id="KW-0732">Signal</keyword>
<dbReference type="Proteomes" id="UP000319499">
    <property type="component" value="Unassembled WGS sequence"/>
</dbReference>
<dbReference type="Pfam" id="PF13573">
    <property type="entry name" value="SprB"/>
    <property type="match status" value="3"/>
</dbReference>
<organism evidence="3 4">
    <name type="scientific">Apibacter muscae</name>
    <dbReference type="NCBI Taxonomy" id="2509004"/>
    <lineage>
        <taxon>Bacteria</taxon>
        <taxon>Pseudomonadati</taxon>
        <taxon>Bacteroidota</taxon>
        <taxon>Flavobacteriia</taxon>
        <taxon>Flavobacteriales</taxon>
        <taxon>Weeksellaceae</taxon>
        <taxon>Apibacter</taxon>
    </lineage>
</organism>